<keyword evidence="3" id="KW-0489">Methyltransferase</keyword>
<feature type="domain" description="SET" evidence="2">
    <location>
        <begin position="78"/>
        <end position="161"/>
    </location>
</feature>
<reference evidence="3 4" key="1">
    <citation type="submission" date="2024-03" db="EMBL/GenBank/DDBJ databases">
        <title>Novel species of the genus Variovorax.</title>
        <authorList>
            <person name="Liu Q."/>
            <person name="Xin Y.-H."/>
        </authorList>
    </citation>
    <scope>NUCLEOTIDE SEQUENCE [LARGE SCALE GENOMIC DNA]</scope>
    <source>
        <strain evidence="3 4">KACC 18901</strain>
    </source>
</reference>
<dbReference type="InterPro" id="IPR046341">
    <property type="entry name" value="SET_dom_sf"/>
</dbReference>
<evidence type="ECO:0000313" key="4">
    <source>
        <dbReference type="Proteomes" id="UP001367030"/>
    </source>
</evidence>
<comment type="caution">
    <text evidence="3">The sequence shown here is derived from an EMBL/GenBank/DDBJ whole genome shotgun (WGS) entry which is preliminary data.</text>
</comment>
<evidence type="ECO:0000313" key="3">
    <source>
        <dbReference type="EMBL" id="MEJ8855811.1"/>
    </source>
</evidence>
<dbReference type="RefSeq" id="WP_340335887.1">
    <property type="nucleotide sequence ID" value="NZ_JBBKZS010000005.1"/>
</dbReference>
<dbReference type="Pfam" id="PF00856">
    <property type="entry name" value="SET"/>
    <property type="match status" value="1"/>
</dbReference>
<sequence length="198" mass="22235">MTKHSRQRMRQSVENGAGKRGPRRAKAEFLPLLSRAGEVASDRIDFLLMLAEAGLTEEWMQSITNQTADLIPMPAGFEHVSVRKSPVAGVGLFTNRSIGAGELIAPARRDRMRAPPGRYTNHARHPNARMVLLNQSDNTSDMDLVATRQIEAGDEVFIDYRQIGAIQGFAFDREKGLAYLRARLRRDDGYRHLESTIF</sequence>
<dbReference type="EMBL" id="JBBKZS010000005">
    <property type="protein sequence ID" value="MEJ8855811.1"/>
    <property type="molecule type" value="Genomic_DNA"/>
</dbReference>
<accession>A0ABU8X7W1</accession>
<dbReference type="SMART" id="SM00317">
    <property type="entry name" value="SET"/>
    <property type="match status" value="1"/>
</dbReference>
<dbReference type="EC" id="2.1.1.-" evidence="3"/>
<dbReference type="Proteomes" id="UP001367030">
    <property type="component" value="Unassembled WGS sequence"/>
</dbReference>
<feature type="region of interest" description="Disordered" evidence="1">
    <location>
        <begin position="1"/>
        <end position="23"/>
    </location>
</feature>
<protein>
    <submittedName>
        <fullName evidence="3">SET domain-containing protein</fullName>
        <ecNumber evidence="3">2.1.1.-</ecNumber>
    </submittedName>
</protein>
<dbReference type="GO" id="GO:0008168">
    <property type="term" value="F:methyltransferase activity"/>
    <property type="evidence" value="ECO:0007669"/>
    <property type="project" value="UniProtKB-KW"/>
</dbReference>
<proteinExistence type="predicted"/>
<dbReference type="Gene3D" id="2.170.270.10">
    <property type="entry name" value="SET domain"/>
    <property type="match status" value="1"/>
</dbReference>
<evidence type="ECO:0000256" key="1">
    <source>
        <dbReference type="SAM" id="MobiDB-lite"/>
    </source>
</evidence>
<evidence type="ECO:0000259" key="2">
    <source>
        <dbReference type="PROSITE" id="PS50280"/>
    </source>
</evidence>
<dbReference type="SUPFAM" id="SSF82199">
    <property type="entry name" value="SET domain"/>
    <property type="match status" value="1"/>
</dbReference>
<keyword evidence="4" id="KW-1185">Reference proteome</keyword>
<dbReference type="PROSITE" id="PS50280">
    <property type="entry name" value="SET"/>
    <property type="match status" value="1"/>
</dbReference>
<gene>
    <name evidence="3" type="ORF">WKW79_14605</name>
</gene>
<name>A0ABU8X7W1_9BURK</name>
<dbReference type="InterPro" id="IPR001214">
    <property type="entry name" value="SET_dom"/>
</dbReference>
<organism evidence="3 4">
    <name type="scientific">Variovorax robiniae</name>
    <dbReference type="NCBI Taxonomy" id="1836199"/>
    <lineage>
        <taxon>Bacteria</taxon>
        <taxon>Pseudomonadati</taxon>
        <taxon>Pseudomonadota</taxon>
        <taxon>Betaproteobacteria</taxon>
        <taxon>Burkholderiales</taxon>
        <taxon>Comamonadaceae</taxon>
        <taxon>Variovorax</taxon>
    </lineage>
</organism>
<dbReference type="CDD" id="cd08161">
    <property type="entry name" value="SET"/>
    <property type="match status" value="1"/>
</dbReference>
<dbReference type="GO" id="GO:0032259">
    <property type="term" value="P:methylation"/>
    <property type="evidence" value="ECO:0007669"/>
    <property type="project" value="UniProtKB-KW"/>
</dbReference>
<keyword evidence="3" id="KW-0808">Transferase</keyword>